<dbReference type="OrthoDB" id="14730at2"/>
<evidence type="ECO:0000313" key="2">
    <source>
        <dbReference type="EMBL" id="OOZ35970.1"/>
    </source>
</evidence>
<organism evidence="2 3">
    <name type="scientific">Solemya velesiana gill symbiont</name>
    <dbReference type="NCBI Taxonomy" id="1918948"/>
    <lineage>
        <taxon>Bacteria</taxon>
        <taxon>Pseudomonadati</taxon>
        <taxon>Pseudomonadota</taxon>
        <taxon>Gammaproteobacteria</taxon>
        <taxon>sulfur-oxidizing symbionts</taxon>
    </lineage>
</organism>
<sequence length="164" mass="17503">MLKVVLGFVVGVALTIATAVFAAGSFMFNEFESPFGVEETAARIQANIEGLSEEKGWKLSALRDPAKAVAASGGNVLPVLLVEACSTAYSKPLLKEDDTRILSILMPCSISIYKKDDGKTYIGLMNAGLMGKLFGTKVASIMDKVAEDQAQFIKFDPKKPAPPL</sequence>
<dbReference type="EMBL" id="MPRJ01000063">
    <property type="protein sequence ID" value="OOZ35970.1"/>
    <property type="molecule type" value="Genomic_DNA"/>
</dbReference>
<keyword evidence="3" id="KW-1185">Reference proteome</keyword>
<dbReference type="CDD" id="cd14797">
    <property type="entry name" value="DUF302"/>
    <property type="match status" value="1"/>
</dbReference>
<dbReference type="InterPro" id="IPR035923">
    <property type="entry name" value="TT1751-like_sf"/>
</dbReference>
<dbReference type="AlphaFoldDB" id="A0A1T2KTB2"/>
<name>A0A1T2KTB2_9GAMM</name>
<dbReference type="RefSeq" id="WP_078487785.1">
    <property type="nucleotide sequence ID" value="NZ_MPRJ01000063.1"/>
</dbReference>
<evidence type="ECO:0000313" key="3">
    <source>
        <dbReference type="Proteomes" id="UP000190896"/>
    </source>
</evidence>
<gene>
    <name evidence="2" type="ORF">BOW51_09530</name>
</gene>
<accession>A0A1T2KTB2</accession>
<evidence type="ECO:0000259" key="1">
    <source>
        <dbReference type="Pfam" id="PF03625"/>
    </source>
</evidence>
<feature type="domain" description="DUF302" evidence="1">
    <location>
        <begin position="66"/>
        <end position="126"/>
    </location>
</feature>
<protein>
    <recommendedName>
        <fullName evidence="1">DUF302 domain-containing protein</fullName>
    </recommendedName>
</protein>
<proteinExistence type="predicted"/>
<dbReference type="SUPFAM" id="SSF103247">
    <property type="entry name" value="TT1751-like"/>
    <property type="match status" value="1"/>
</dbReference>
<dbReference type="Proteomes" id="UP000190896">
    <property type="component" value="Unassembled WGS sequence"/>
</dbReference>
<dbReference type="Gene3D" id="3.30.310.70">
    <property type="entry name" value="TT1751-like domain"/>
    <property type="match status" value="1"/>
</dbReference>
<reference evidence="2 3" key="1">
    <citation type="submission" date="2016-11" db="EMBL/GenBank/DDBJ databases">
        <title>Mixed transmission modes and dynamic genome evolution in an obligate animal-bacterial symbiosis.</title>
        <authorList>
            <person name="Russell S.L."/>
            <person name="Corbett-Detig R.B."/>
            <person name="Cavanaugh C.M."/>
        </authorList>
    </citation>
    <scope>NUCLEOTIDE SEQUENCE [LARGE SCALE GENOMIC DNA]</scope>
    <source>
        <strain evidence="2">Se-Cadez</strain>
    </source>
</reference>
<comment type="caution">
    <text evidence="2">The sequence shown here is derived from an EMBL/GenBank/DDBJ whole genome shotgun (WGS) entry which is preliminary data.</text>
</comment>
<dbReference type="InterPro" id="IPR005180">
    <property type="entry name" value="DUF302"/>
</dbReference>
<dbReference type="Pfam" id="PF03625">
    <property type="entry name" value="DUF302"/>
    <property type="match status" value="1"/>
</dbReference>